<protein>
    <recommendedName>
        <fullName evidence="3">Secretion system C-terminal sorting domain-containing protein</fullName>
    </recommendedName>
</protein>
<feature type="signal peptide" evidence="2">
    <location>
        <begin position="1"/>
        <end position="20"/>
    </location>
</feature>
<feature type="domain" description="Secretion system C-terminal sorting" evidence="3">
    <location>
        <begin position="607"/>
        <end position="670"/>
    </location>
</feature>
<evidence type="ECO:0000259" key="3">
    <source>
        <dbReference type="Pfam" id="PF18962"/>
    </source>
</evidence>
<dbReference type="EMBL" id="BMGM01000006">
    <property type="protein sequence ID" value="GGE35721.1"/>
    <property type="molecule type" value="Genomic_DNA"/>
</dbReference>
<dbReference type="Proteomes" id="UP000599179">
    <property type="component" value="Unassembled WGS sequence"/>
</dbReference>
<gene>
    <name evidence="4" type="ORF">GCM10010832_14850</name>
</gene>
<comment type="caution">
    <text evidence="4">The sequence shown here is derived from an EMBL/GenBank/DDBJ whole genome shotgun (WGS) entry which is preliminary data.</text>
</comment>
<keyword evidence="5" id="KW-1185">Reference proteome</keyword>
<evidence type="ECO:0000313" key="5">
    <source>
        <dbReference type="Proteomes" id="UP000599179"/>
    </source>
</evidence>
<dbReference type="Gene3D" id="2.60.40.1220">
    <property type="match status" value="1"/>
</dbReference>
<organism evidence="4 5">
    <name type="scientific">Psychroflexus planctonicus</name>
    <dbReference type="NCBI Taxonomy" id="1526575"/>
    <lineage>
        <taxon>Bacteria</taxon>
        <taxon>Pseudomonadati</taxon>
        <taxon>Bacteroidota</taxon>
        <taxon>Flavobacteriia</taxon>
        <taxon>Flavobacteriales</taxon>
        <taxon>Flavobacteriaceae</taxon>
        <taxon>Psychroflexus</taxon>
    </lineage>
</organism>
<feature type="chain" id="PRO_5046967133" description="Secretion system C-terminal sorting domain-containing protein" evidence="2">
    <location>
        <begin position="21"/>
        <end position="676"/>
    </location>
</feature>
<dbReference type="RefSeq" id="WP_188458476.1">
    <property type="nucleotide sequence ID" value="NZ_BMGM01000006.1"/>
</dbReference>
<evidence type="ECO:0000256" key="2">
    <source>
        <dbReference type="SAM" id="SignalP"/>
    </source>
</evidence>
<dbReference type="InterPro" id="IPR005046">
    <property type="entry name" value="DUF285"/>
</dbReference>
<dbReference type="Pfam" id="PF18962">
    <property type="entry name" value="Por_Secre_tail"/>
    <property type="match status" value="1"/>
</dbReference>
<keyword evidence="1 2" id="KW-0732">Signal</keyword>
<dbReference type="InterPro" id="IPR014755">
    <property type="entry name" value="Cu-Rt/internalin_Ig-like"/>
</dbReference>
<dbReference type="NCBIfam" id="TIGR04183">
    <property type="entry name" value="Por_Secre_tail"/>
    <property type="match status" value="1"/>
</dbReference>
<accession>A0ABQ1SF36</accession>
<dbReference type="InterPro" id="IPR011889">
    <property type="entry name" value="Liste_lipo_26"/>
</dbReference>
<sequence length="676" mass="75839">MKKYLFFTAVFFAFYTCLSAQEFITTWATINSNSSITFEVTTDGPVSYTWQALNSSESGSGSFEGPVVTLSDLPINQNFSLAMESENLKAFKNVFGFFAYRLKNVSQWGDVEWETMEDAFVQIESVTATDIPNLSNCTSLKNMFKGSILLNSPFNINFWDVSNITNMSGMFQGCRAFNQALSQWDVSSVTNMSSMFQDARLFNQNIGSWNTSNVVTMRKMFKEAQSFDRNINNWNTENVTDMSEMFFGLTNASIPYQFNKNLGDWNTANVTNMSGMFRGAAFFNQDIGNWETSSVTDMSDMFREAYSFNQNIGNWDMANVTNTARMFFIPIFSNLSYDSNFNNGGSSSIENWDTSNIVNMSEMFLKAESFNYNLGNWNLNDDVDLFGMLDRSGLDCGNYSQTLIAWNNNPNTPNNKILGATFLEYGPEAEDAIENLVVNKGWGFSGHDVLSTIPNFSINNSICEGEEVSPLPSISDDGITGTWFPEFNSTETTTYTFTPNEGECALETSLSINVNSVENPTGEAQQTFVSGSTLADIEINPSTIVWYASLEDAVANTNEIPITTELEDSTDYFAVNDDGLCRREPFAITVFLTLSIQNNDFVSLQYFPNPVKNNLRIVNAEPIQRVKIYNLSGKLLLEKQFNNAEIDINLVRLSTSTYIAVVETENQSTSFQIIKR</sequence>
<evidence type="ECO:0000256" key="1">
    <source>
        <dbReference type="ARBA" id="ARBA00022729"/>
    </source>
</evidence>
<dbReference type="NCBIfam" id="TIGR02167">
    <property type="entry name" value="Liste_lipo_26"/>
    <property type="match status" value="4"/>
</dbReference>
<name>A0ABQ1SF36_9FLAO</name>
<evidence type="ECO:0000313" key="4">
    <source>
        <dbReference type="EMBL" id="GGE35721.1"/>
    </source>
</evidence>
<reference evidence="5" key="1">
    <citation type="journal article" date="2019" name="Int. J. Syst. Evol. Microbiol.">
        <title>The Global Catalogue of Microorganisms (GCM) 10K type strain sequencing project: providing services to taxonomists for standard genome sequencing and annotation.</title>
        <authorList>
            <consortium name="The Broad Institute Genomics Platform"/>
            <consortium name="The Broad Institute Genome Sequencing Center for Infectious Disease"/>
            <person name="Wu L."/>
            <person name="Ma J."/>
        </authorList>
    </citation>
    <scope>NUCLEOTIDE SEQUENCE [LARGE SCALE GENOMIC DNA]</scope>
    <source>
        <strain evidence="5">CGMCC 1.12931</strain>
    </source>
</reference>
<dbReference type="Pfam" id="PF03382">
    <property type="entry name" value="DUF285"/>
    <property type="match status" value="3"/>
</dbReference>
<dbReference type="InterPro" id="IPR026444">
    <property type="entry name" value="Secre_tail"/>
</dbReference>
<proteinExistence type="predicted"/>